<name>A8MHN9_ALKOO</name>
<keyword evidence="5 6" id="KW-0472">Membrane</keyword>
<dbReference type="PANTHER" id="PTHR43701:SF2">
    <property type="entry name" value="MEMBRANE TRANSPORTER PROTEIN YJNA-RELATED"/>
    <property type="match status" value="1"/>
</dbReference>
<protein>
    <recommendedName>
        <fullName evidence="6">Probable membrane transporter protein</fullName>
    </recommendedName>
</protein>
<dbReference type="InterPro" id="IPR051598">
    <property type="entry name" value="TSUP/Inactive_protease-like"/>
</dbReference>
<dbReference type="STRING" id="350688.Clos_1781"/>
<gene>
    <name evidence="7" type="ordered locus">Clos_1781</name>
</gene>
<dbReference type="Proteomes" id="UP000000269">
    <property type="component" value="Chromosome"/>
</dbReference>
<dbReference type="RefSeq" id="WP_012159633.1">
    <property type="nucleotide sequence ID" value="NC_009922.1"/>
</dbReference>
<evidence type="ECO:0000256" key="2">
    <source>
        <dbReference type="ARBA" id="ARBA00009142"/>
    </source>
</evidence>
<evidence type="ECO:0000256" key="6">
    <source>
        <dbReference type="RuleBase" id="RU363041"/>
    </source>
</evidence>
<feature type="transmembrane region" description="Helical" evidence="6">
    <location>
        <begin position="94"/>
        <end position="113"/>
    </location>
</feature>
<dbReference type="HOGENOM" id="CLU_045498_13_1_9"/>
<evidence type="ECO:0000256" key="3">
    <source>
        <dbReference type="ARBA" id="ARBA00022692"/>
    </source>
</evidence>
<organism evidence="7 8">
    <name type="scientific">Alkaliphilus oremlandii (strain OhILAs)</name>
    <name type="common">Clostridium oremlandii (strain OhILAs)</name>
    <dbReference type="NCBI Taxonomy" id="350688"/>
    <lineage>
        <taxon>Bacteria</taxon>
        <taxon>Bacillati</taxon>
        <taxon>Bacillota</taxon>
        <taxon>Clostridia</taxon>
        <taxon>Peptostreptococcales</taxon>
        <taxon>Natronincolaceae</taxon>
        <taxon>Alkaliphilus</taxon>
    </lineage>
</organism>
<dbReference type="GO" id="GO:0005886">
    <property type="term" value="C:plasma membrane"/>
    <property type="evidence" value="ECO:0007669"/>
    <property type="project" value="UniProtKB-SubCell"/>
</dbReference>
<dbReference type="KEGG" id="aoe:Clos_1781"/>
<evidence type="ECO:0000313" key="8">
    <source>
        <dbReference type="Proteomes" id="UP000000269"/>
    </source>
</evidence>
<keyword evidence="4 6" id="KW-1133">Transmembrane helix</keyword>
<dbReference type="AlphaFoldDB" id="A8MHN9"/>
<keyword evidence="3 6" id="KW-0812">Transmembrane</keyword>
<dbReference type="eggNOG" id="COG0730">
    <property type="taxonomic scope" value="Bacteria"/>
</dbReference>
<feature type="transmembrane region" description="Helical" evidence="6">
    <location>
        <begin position="68"/>
        <end position="88"/>
    </location>
</feature>
<feature type="transmembrane region" description="Helical" evidence="6">
    <location>
        <begin position="41"/>
        <end position="59"/>
    </location>
</feature>
<comment type="similarity">
    <text evidence="2 6">Belongs to the 4-toluene sulfonate uptake permease (TSUP) (TC 2.A.102) family.</text>
</comment>
<evidence type="ECO:0000256" key="5">
    <source>
        <dbReference type="ARBA" id="ARBA00023136"/>
    </source>
</evidence>
<evidence type="ECO:0000256" key="1">
    <source>
        <dbReference type="ARBA" id="ARBA00004141"/>
    </source>
</evidence>
<reference evidence="8" key="1">
    <citation type="submission" date="2007-10" db="EMBL/GenBank/DDBJ databases">
        <title>Complete genome of Alkaliphilus oremlandii OhILAs.</title>
        <authorList>
            <person name="Copeland A."/>
            <person name="Lucas S."/>
            <person name="Lapidus A."/>
            <person name="Barry K."/>
            <person name="Detter J.C."/>
            <person name="Glavina del Rio T."/>
            <person name="Hammon N."/>
            <person name="Israni S."/>
            <person name="Dalin E."/>
            <person name="Tice H."/>
            <person name="Pitluck S."/>
            <person name="Chain P."/>
            <person name="Malfatti S."/>
            <person name="Shin M."/>
            <person name="Vergez L."/>
            <person name="Schmutz J."/>
            <person name="Larimer F."/>
            <person name="Land M."/>
            <person name="Hauser L."/>
            <person name="Kyrpides N."/>
            <person name="Mikhailova N."/>
            <person name="Stolz J.F."/>
            <person name="Dawson A."/>
            <person name="Fisher E."/>
            <person name="Crable B."/>
            <person name="Perera E."/>
            <person name="Lisak J."/>
            <person name="Ranganathan M."/>
            <person name="Basu P."/>
            <person name="Richardson P."/>
        </authorList>
    </citation>
    <scope>NUCLEOTIDE SEQUENCE [LARGE SCALE GENOMIC DNA]</scope>
    <source>
        <strain evidence="8">OhILAs</strain>
    </source>
</reference>
<proteinExistence type="inferred from homology"/>
<accession>A8MHN9</accession>
<dbReference type="InterPro" id="IPR002781">
    <property type="entry name" value="TM_pro_TauE-like"/>
</dbReference>
<dbReference type="Pfam" id="PF01925">
    <property type="entry name" value="TauE"/>
    <property type="match status" value="1"/>
</dbReference>
<dbReference type="EMBL" id="CP000853">
    <property type="protein sequence ID" value="ABW19321.1"/>
    <property type="molecule type" value="Genomic_DNA"/>
</dbReference>
<dbReference type="PANTHER" id="PTHR43701">
    <property type="entry name" value="MEMBRANE TRANSPORTER PROTEIN MJ0441-RELATED"/>
    <property type="match status" value="1"/>
</dbReference>
<keyword evidence="6" id="KW-1003">Cell membrane</keyword>
<sequence length="119" mass="12687">MLFILLGVMAGLIGGMGIGGGTILIPSLIFLTDLNQQTIQSINLISFVPVAIVALFVHFRKGNIVSKLSIPLIGSGILGTIIGSKLALKLSSVILRKWFGGFLLVIGLYEVFFKGTKKK</sequence>
<dbReference type="OrthoDB" id="25340at2"/>
<evidence type="ECO:0000313" key="7">
    <source>
        <dbReference type="EMBL" id="ABW19321.1"/>
    </source>
</evidence>
<comment type="subcellular location">
    <subcellularLocation>
        <location evidence="6">Cell membrane</location>
        <topology evidence="6">Multi-pass membrane protein</topology>
    </subcellularLocation>
    <subcellularLocation>
        <location evidence="1">Membrane</location>
        <topology evidence="1">Multi-pass membrane protein</topology>
    </subcellularLocation>
</comment>
<evidence type="ECO:0000256" key="4">
    <source>
        <dbReference type="ARBA" id="ARBA00022989"/>
    </source>
</evidence>
<keyword evidence="8" id="KW-1185">Reference proteome</keyword>